<name>A0A0F9Q5R4_9ZZZZ</name>
<evidence type="ECO:0000256" key="1">
    <source>
        <dbReference type="SAM" id="Phobius"/>
    </source>
</evidence>
<evidence type="ECO:0000313" key="2">
    <source>
        <dbReference type="EMBL" id="KKN32262.1"/>
    </source>
</evidence>
<reference evidence="2" key="1">
    <citation type="journal article" date="2015" name="Nature">
        <title>Complex archaea that bridge the gap between prokaryotes and eukaryotes.</title>
        <authorList>
            <person name="Spang A."/>
            <person name="Saw J.H."/>
            <person name="Jorgensen S.L."/>
            <person name="Zaremba-Niedzwiedzka K."/>
            <person name="Martijn J."/>
            <person name="Lind A.E."/>
            <person name="van Eijk R."/>
            <person name="Schleper C."/>
            <person name="Guy L."/>
            <person name="Ettema T.J."/>
        </authorList>
    </citation>
    <scope>NUCLEOTIDE SEQUENCE</scope>
</reference>
<feature type="transmembrane region" description="Helical" evidence="1">
    <location>
        <begin position="35"/>
        <end position="54"/>
    </location>
</feature>
<keyword evidence="1" id="KW-0472">Membrane</keyword>
<keyword evidence="1" id="KW-1133">Transmembrane helix</keyword>
<organism evidence="2">
    <name type="scientific">marine sediment metagenome</name>
    <dbReference type="NCBI Taxonomy" id="412755"/>
    <lineage>
        <taxon>unclassified sequences</taxon>
        <taxon>metagenomes</taxon>
        <taxon>ecological metagenomes</taxon>
    </lineage>
</organism>
<dbReference type="EMBL" id="LAZR01002263">
    <property type="protein sequence ID" value="KKN32262.1"/>
    <property type="molecule type" value="Genomic_DNA"/>
</dbReference>
<accession>A0A0F9Q5R4</accession>
<keyword evidence="1" id="KW-0812">Transmembrane</keyword>
<proteinExistence type="predicted"/>
<gene>
    <name evidence="2" type="ORF">LCGC14_0815420</name>
</gene>
<dbReference type="AlphaFoldDB" id="A0A0F9Q5R4"/>
<protein>
    <submittedName>
        <fullName evidence="2">Uncharacterized protein</fullName>
    </submittedName>
</protein>
<sequence length="55" mass="6171">MIIFTIIGFIIALLLFVYAYKIDIQNNVDKDARLALIVFASLITIICTIVLISIL</sequence>
<comment type="caution">
    <text evidence="2">The sequence shown here is derived from an EMBL/GenBank/DDBJ whole genome shotgun (WGS) entry which is preliminary data.</text>
</comment>